<dbReference type="RefSeq" id="WP_203753318.1">
    <property type="nucleotide sequence ID" value="NZ_BONF01000039.1"/>
</dbReference>
<proteinExistence type="predicted"/>
<dbReference type="NCBIfam" id="TIGR03557">
    <property type="entry name" value="F420_G6P_family"/>
    <property type="match status" value="1"/>
</dbReference>
<dbReference type="Pfam" id="PF00296">
    <property type="entry name" value="Bac_luciferase"/>
    <property type="match status" value="1"/>
</dbReference>
<dbReference type="InterPro" id="IPR036661">
    <property type="entry name" value="Luciferase-like_sf"/>
</dbReference>
<reference evidence="3 4" key="1">
    <citation type="submission" date="2021-01" db="EMBL/GenBank/DDBJ databases">
        <title>Whole genome shotgun sequence of Catellatospora bangladeshensis NBRC 107357.</title>
        <authorList>
            <person name="Komaki H."/>
            <person name="Tamura T."/>
        </authorList>
    </citation>
    <scope>NUCLEOTIDE SEQUENCE [LARGE SCALE GENOMIC DNA]</scope>
    <source>
        <strain evidence="3 4">NBRC 107357</strain>
    </source>
</reference>
<dbReference type="PANTHER" id="PTHR43244:SF1">
    <property type="entry name" value="5,10-METHYLENETETRAHYDROMETHANOPTERIN REDUCTASE"/>
    <property type="match status" value="1"/>
</dbReference>
<dbReference type="PANTHER" id="PTHR43244">
    <property type="match status" value="1"/>
</dbReference>
<evidence type="ECO:0000313" key="4">
    <source>
        <dbReference type="Proteomes" id="UP000601223"/>
    </source>
</evidence>
<dbReference type="GO" id="GO:0016705">
    <property type="term" value="F:oxidoreductase activity, acting on paired donors, with incorporation or reduction of molecular oxygen"/>
    <property type="evidence" value="ECO:0007669"/>
    <property type="project" value="InterPro"/>
</dbReference>
<evidence type="ECO:0000259" key="2">
    <source>
        <dbReference type="Pfam" id="PF00296"/>
    </source>
</evidence>
<evidence type="ECO:0000256" key="1">
    <source>
        <dbReference type="ARBA" id="ARBA00023002"/>
    </source>
</evidence>
<evidence type="ECO:0000313" key="3">
    <source>
        <dbReference type="EMBL" id="GIF84591.1"/>
    </source>
</evidence>
<name>A0A8J3JHA6_9ACTN</name>
<dbReference type="InterPro" id="IPR050564">
    <property type="entry name" value="F420-G6PD/mer"/>
</dbReference>
<keyword evidence="1" id="KW-0560">Oxidoreductase</keyword>
<dbReference type="Proteomes" id="UP000601223">
    <property type="component" value="Unassembled WGS sequence"/>
</dbReference>
<dbReference type="EMBL" id="BONF01000039">
    <property type="protein sequence ID" value="GIF84591.1"/>
    <property type="molecule type" value="Genomic_DNA"/>
</dbReference>
<dbReference type="Gene3D" id="3.20.20.30">
    <property type="entry name" value="Luciferase-like domain"/>
    <property type="match status" value="1"/>
</dbReference>
<keyword evidence="4" id="KW-1185">Reference proteome</keyword>
<dbReference type="CDD" id="cd01097">
    <property type="entry name" value="Tetrahydromethanopterin_reductase"/>
    <property type="match status" value="1"/>
</dbReference>
<protein>
    <submittedName>
        <fullName evidence="3">LLM class F420-dependent oxidoreductase</fullName>
    </submittedName>
</protein>
<sequence length="314" mass="34223">MKIGFFLSCEEYSPQELLEQAQRAEDAGFHALWISDHFHPWVDAQGHSPFVWSMIGALSRVTNLPITTAVTCPTVRTHPAVIAQAAATSAVLTEGRFTLGVGSGEALNEHITGEHWPPAKVRLDMLEEAVEVIRRLWTGEDVEHYGDHYTVENARVYTLPDTPPDIYVSGLAPNSTKLAGRIGDGYISTQPDADLLNLFRESGGAGKPTAAGAKSCFAPDRAEAVRLAHRLWPTAGVSGELSQMLPTPAHFEQAAEPVTPDMVAEKIPCGPDPQVHRDMVAKYAQAGFDTLYVAPIGPYYTDMIETYAKEIISR</sequence>
<comment type="caution">
    <text evidence="3">The sequence shown here is derived from an EMBL/GenBank/DDBJ whole genome shotgun (WGS) entry which is preliminary data.</text>
</comment>
<dbReference type="InterPro" id="IPR019945">
    <property type="entry name" value="F420_G6P_DH-rel"/>
</dbReference>
<organism evidence="3 4">
    <name type="scientific">Catellatospora bangladeshensis</name>
    <dbReference type="NCBI Taxonomy" id="310355"/>
    <lineage>
        <taxon>Bacteria</taxon>
        <taxon>Bacillati</taxon>
        <taxon>Actinomycetota</taxon>
        <taxon>Actinomycetes</taxon>
        <taxon>Micromonosporales</taxon>
        <taxon>Micromonosporaceae</taxon>
        <taxon>Catellatospora</taxon>
    </lineage>
</organism>
<gene>
    <name evidence="3" type="ORF">Cba03nite_59400</name>
</gene>
<feature type="domain" description="Luciferase-like" evidence="2">
    <location>
        <begin position="2"/>
        <end position="289"/>
    </location>
</feature>
<accession>A0A8J3JHA6</accession>
<dbReference type="AlphaFoldDB" id="A0A8J3JHA6"/>
<dbReference type="InterPro" id="IPR011251">
    <property type="entry name" value="Luciferase-like_dom"/>
</dbReference>
<dbReference type="SUPFAM" id="SSF51679">
    <property type="entry name" value="Bacterial luciferase-like"/>
    <property type="match status" value="1"/>
</dbReference>